<keyword evidence="2" id="KW-1185">Reference proteome</keyword>
<accession>A0A0B1S604</accession>
<protein>
    <submittedName>
        <fullName evidence="1">Uncharacterized protein</fullName>
    </submittedName>
</protein>
<name>A0A0B1S604_OESDE</name>
<evidence type="ECO:0000313" key="2">
    <source>
        <dbReference type="Proteomes" id="UP000053660"/>
    </source>
</evidence>
<proteinExistence type="predicted"/>
<dbReference type="AlphaFoldDB" id="A0A0B1S604"/>
<gene>
    <name evidence="1" type="ORF">OESDEN_19958</name>
</gene>
<dbReference type="Proteomes" id="UP000053660">
    <property type="component" value="Unassembled WGS sequence"/>
</dbReference>
<reference evidence="1 2" key="1">
    <citation type="submission" date="2014-03" db="EMBL/GenBank/DDBJ databases">
        <title>Draft genome of the hookworm Oesophagostomum dentatum.</title>
        <authorList>
            <person name="Mitreva M."/>
        </authorList>
    </citation>
    <scope>NUCLEOTIDE SEQUENCE [LARGE SCALE GENOMIC DNA]</scope>
    <source>
        <strain evidence="1 2">OD-Hann</strain>
    </source>
</reference>
<dbReference type="EMBL" id="KN600871">
    <property type="protein sequence ID" value="KHJ80369.1"/>
    <property type="molecule type" value="Genomic_DNA"/>
</dbReference>
<organism evidence="1 2">
    <name type="scientific">Oesophagostomum dentatum</name>
    <name type="common">Nodular worm</name>
    <dbReference type="NCBI Taxonomy" id="61180"/>
    <lineage>
        <taxon>Eukaryota</taxon>
        <taxon>Metazoa</taxon>
        <taxon>Ecdysozoa</taxon>
        <taxon>Nematoda</taxon>
        <taxon>Chromadorea</taxon>
        <taxon>Rhabditida</taxon>
        <taxon>Rhabditina</taxon>
        <taxon>Rhabditomorpha</taxon>
        <taxon>Strongyloidea</taxon>
        <taxon>Strongylidae</taxon>
        <taxon>Oesophagostomum</taxon>
    </lineage>
</organism>
<evidence type="ECO:0000313" key="1">
    <source>
        <dbReference type="EMBL" id="KHJ80369.1"/>
    </source>
</evidence>
<sequence>MGLRGFLGKAMQFLDDFQREGKKLTSESWQSLEEQFPEQVKAWKERFPSIFVQDTDGQTTAEKTVS</sequence>